<sequence>MASQMAILSKPVKPPQTLNTTTIPFKTSISTFTFLSLEAQLAEPNLPPASPTPLPPNPASGNMCIFIADIAMQ</sequence>
<name>A0A438CUG3_VITVI</name>
<proteinExistence type="predicted"/>
<dbReference type="AlphaFoldDB" id="A0A438CUG3"/>
<reference evidence="1 2" key="1">
    <citation type="journal article" date="2018" name="PLoS Genet.">
        <title>Population sequencing reveals clonal diversity and ancestral inbreeding in the grapevine cultivar Chardonnay.</title>
        <authorList>
            <person name="Roach M.J."/>
            <person name="Johnson D.L."/>
            <person name="Bohlmann J."/>
            <person name="van Vuuren H.J."/>
            <person name="Jones S.J."/>
            <person name="Pretorius I.S."/>
            <person name="Schmidt S.A."/>
            <person name="Borneman A.R."/>
        </authorList>
    </citation>
    <scope>NUCLEOTIDE SEQUENCE [LARGE SCALE GENOMIC DNA]</scope>
    <source>
        <strain evidence="2">cv. Chardonnay</strain>
        <tissue evidence="1">Leaf</tissue>
    </source>
</reference>
<evidence type="ECO:0000313" key="1">
    <source>
        <dbReference type="EMBL" id="RVW26844.1"/>
    </source>
</evidence>
<comment type="caution">
    <text evidence="1">The sequence shown here is derived from an EMBL/GenBank/DDBJ whole genome shotgun (WGS) entry which is preliminary data.</text>
</comment>
<organism evidence="1 2">
    <name type="scientific">Vitis vinifera</name>
    <name type="common">Grape</name>
    <dbReference type="NCBI Taxonomy" id="29760"/>
    <lineage>
        <taxon>Eukaryota</taxon>
        <taxon>Viridiplantae</taxon>
        <taxon>Streptophyta</taxon>
        <taxon>Embryophyta</taxon>
        <taxon>Tracheophyta</taxon>
        <taxon>Spermatophyta</taxon>
        <taxon>Magnoliopsida</taxon>
        <taxon>eudicotyledons</taxon>
        <taxon>Gunneridae</taxon>
        <taxon>Pentapetalae</taxon>
        <taxon>rosids</taxon>
        <taxon>Vitales</taxon>
        <taxon>Vitaceae</taxon>
        <taxon>Viteae</taxon>
        <taxon>Vitis</taxon>
    </lineage>
</organism>
<dbReference type="EMBL" id="QGNW01001979">
    <property type="protein sequence ID" value="RVW26844.1"/>
    <property type="molecule type" value="Genomic_DNA"/>
</dbReference>
<evidence type="ECO:0000313" key="2">
    <source>
        <dbReference type="Proteomes" id="UP000288805"/>
    </source>
</evidence>
<accession>A0A438CUG3</accession>
<protein>
    <submittedName>
        <fullName evidence="1">Uncharacterized protein</fullName>
    </submittedName>
</protein>
<dbReference type="Proteomes" id="UP000288805">
    <property type="component" value="Unassembled WGS sequence"/>
</dbReference>
<gene>
    <name evidence="1" type="ORF">CK203_103928</name>
</gene>